<dbReference type="eggNOG" id="COG3027">
    <property type="taxonomic scope" value="Bacteria"/>
</dbReference>
<dbReference type="Gene3D" id="1.20.5.50">
    <property type="match status" value="1"/>
</dbReference>
<dbReference type="GO" id="GO:0000917">
    <property type="term" value="P:division septum assembly"/>
    <property type="evidence" value="ECO:0007669"/>
    <property type="project" value="UniProtKB-KW"/>
</dbReference>
<reference evidence="14" key="1">
    <citation type="journal article" date="2013" name="BMC Microbiol.">
        <title>Taxonomy and evolution of bacteriochlorophyll a-containing members of the OM60/NOR5 clade of marine gammaproteobacteria: description of Luminiphilus syltensis gen. nov., sp. nov., reclassification of Haliea rubra as Pseudohaliea rubra gen. nov., comb. nov., and emendation of Chromatocurvus halotolerans.</title>
        <authorList>
            <person name="Spring S."/>
            <person name="Riedel T."/>
            <person name="Sproer C."/>
            <person name="Yan S."/>
            <person name="Harder J."/>
            <person name="Fuchs B.M."/>
        </authorList>
    </citation>
    <scope>NUCLEOTIDE SEQUENCE [LARGE SCALE GENOMIC DNA]</scope>
    <source>
        <strain evidence="14">NOR51-B</strain>
    </source>
</reference>
<evidence type="ECO:0000313" key="14">
    <source>
        <dbReference type="Proteomes" id="UP000004699"/>
    </source>
</evidence>
<dbReference type="GO" id="GO:0000921">
    <property type="term" value="P:septin ring assembly"/>
    <property type="evidence" value="ECO:0007669"/>
    <property type="project" value="TreeGrafter"/>
</dbReference>
<keyword evidence="7" id="KW-0717">Septation</keyword>
<name>B8KU52_9GAMM</name>
<dbReference type="RefSeq" id="WP_009021637.1">
    <property type="nucleotide sequence ID" value="NZ_DS999411.1"/>
</dbReference>
<dbReference type="GO" id="GO:0032153">
    <property type="term" value="C:cell division site"/>
    <property type="evidence" value="ECO:0007669"/>
    <property type="project" value="TreeGrafter"/>
</dbReference>
<dbReference type="Proteomes" id="UP000004699">
    <property type="component" value="Unassembled WGS sequence"/>
</dbReference>
<keyword evidence="6 12" id="KW-0175">Coiled coil</keyword>
<accession>B8KU52</accession>
<evidence type="ECO:0000256" key="8">
    <source>
        <dbReference type="ARBA" id="ARBA00023306"/>
    </source>
</evidence>
<feature type="coiled-coil region" evidence="12">
    <location>
        <begin position="78"/>
        <end position="105"/>
    </location>
</feature>
<evidence type="ECO:0000256" key="5">
    <source>
        <dbReference type="ARBA" id="ARBA00022618"/>
    </source>
</evidence>
<dbReference type="Gene3D" id="3.30.160.880">
    <property type="entry name" value="Cell division protein ZapA protomer, N-terminal domain"/>
    <property type="match status" value="1"/>
</dbReference>
<keyword evidence="5" id="KW-0132">Cell division</keyword>
<gene>
    <name evidence="13" type="ORF">NOR51B_2849</name>
</gene>
<protein>
    <recommendedName>
        <fullName evidence="3">Cell division protein ZapA</fullName>
    </recommendedName>
    <alternativeName>
        <fullName evidence="11">Z ring-associated protein ZapA</fullName>
    </alternativeName>
</protein>
<comment type="subunit">
    <text evidence="10">Homodimer. Interacts with FtsZ.</text>
</comment>
<evidence type="ECO:0000256" key="11">
    <source>
        <dbReference type="ARBA" id="ARBA00033158"/>
    </source>
</evidence>
<dbReference type="GO" id="GO:0043093">
    <property type="term" value="P:FtsZ-dependent cytokinesis"/>
    <property type="evidence" value="ECO:0007669"/>
    <property type="project" value="TreeGrafter"/>
</dbReference>
<dbReference type="Pfam" id="PF05164">
    <property type="entry name" value="ZapA"/>
    <property type="match status" value="1"/>
</dbReference>
<dbReference type="AlphaFoldDB" id="B8KU52"/>
<dbReference type="InterPro" id="IPR042233">
    <property type="entry name" value="Cell_div_ZapA_N"/>
</dbReference>
<proteinExistence type="inferred from homology"/>
<dbReference type="OrthoDB" id="5772359at2"/>
<dbReference type="SUPFAM" id="SSF102829">
    <property type="entry name" value="Cell division protein ZapA-like"/>
    <property type="match status" value="1"/>
</dbReference>
<dbReference type="GO" id="GO:0030428">
    <property type="term" value="C:cell septum"/>
    <property type="evidence" value="ECO:0007669"/>
    <property type="project" value="TreeGrafter"/>
</dbReference>
<dbReference type="PANTHER" id="PTHR34981">
    <property type="entry name" value="CELL DIVISION PROTEIN ZAPA"/>
    <property type="match status" value="1"/>
</dbReference>
<evidence type="ECO:0000256" key="3">
    <source>
        <dbReference type="ARBA" id="ARBA00015195"/>
    </source>
</evidence>
<comment type="subcellular location">
    <subcellularLocation>
        <location evidence="1">Cytoplasm</location>
    </subcellularLocation>
</comment>
<evidence type="ECO:0000256" key="9">
    <source>
        <dbReference type="ARBA" id="ARBA00024910"/>
    </source>
</evidence>
<dbReference type="EMBL" id="DS999411">
    <property type="protein sequence ID" value="EED36896.1"/>
    <property type="molecule type" value="Genomic_DNA"/>
</dbReference>
<comment type="function">
    <text evidence="9">Activator of cell division through the inhibition of FtsZ GTPase activity, therefore promoting FtsZ assembly into bundles of protofilaments necessary for the formation of the division Z ring. It is recruited early at mid-cell but it is not essential for cell division.</text>
</comment>
<dbReference type="HOGENOM" id="CLU_116623_2_0_6"/>
<comment type="similarity">
    <text evidence="2">Belongs to the ZapA family. Type 1 subfamily.</text>
</comment>
<evidence type="ECO:0000256" key="1">
    <source>
        <dbReference type="ARBA" id="ARBA00004496"/>
    </source>
</evidence>
<keyword evidence="8" id="KW-0131">Cell cycle</keyword>
<keyword evidence="4" id="KW-0963">Cytoplasm</keyword>
<dbReference type="PANTHER" id="PTHR34981:SF1">
    <property type="entry name" value="CELL DIVISION PROTEIN ZAPA"/>
    <property type="match status" value="1"/>
</dbReference>
<evidence type="ECO:0000256" key="2">
    <source>
        <dbReference type="ARBA" id="ARBA00010074"/>
    </source>
</evidence>
<evidence type="ECO:0000256" key="12">
    <source>
        <dbReference type="SAM" id="Coils"/>
    </source>
</evidence>
<evidence type="ECO:0000256" key="7">
    <source>
        <dbReference type="ARBA" id="ARBA00023210"/>
    </source>
</evidence>
<dbReference type="GO" id="GO:0005829">
    <property type="term" value="C:cytosol"/>
    <property type="evidence" value="ECO:0007669"/>
    <property type="project" value="TreeGrafter"/>
</dbReference>
<evidence type="ECO:0000313" key="13">
    <source>
        <dbReference type="EMBL" id="EED36896.1"/>
    </source>
</evidence>
<evidence type="ECO:0000256" key="6">
    <source>
        <dbReference type="ARBA" id="ARBA00023054"/>
    </source>
</evidence>
<keyword evidence="14" id="KW-1185">Reference proteome</keyword>
<dbReference type="STRING" id="565045.NOR51B_2849"/>
<dbReference type="InterPro" id="IPR036192">
    <property type="entry name" value="Cell_div_ZapA-like_sf"/>
</dbReference>
<evidence type="ECO:0000256" key="10">
    <source>
        <dbReference type="ARBA" id="ARBA00026068"/>
    </source>
</evidence>
<dbReference type="InterPro" id="IPR007838">
    <property type="entry name" value="Cell_div_ZapA-like"/>
</dbReference>
<evidence type="ECO:0000256" key="4">
    <source>
        <dbReference type="ARBA" id="ARBA00022490"/>
    </source>
</evidence>
<sequence>MSRQPSVAVEILDKEYQVACPPEQEAELVAAARYLDQQMRDIRATGKVIGLERVAIMAALNLSHELLGLRGGKPNQSLENHEDRIEAVNTRLDEALYQLRQLEIS</sequence>
<organism evidence="13 14">
    <name type="scientific">Luminiphilus syltensis NOR5-1B</name>
    <dbReference type="NCBI Taxonomy" id="565045"/>
    <lineage>
        <taxon>Bacteria</taxon>
        <taxon>Pseudomonadati</taxon>
        <taxon>Pseudomonadota</taxon>
        <taxon>Gammaproteobacteria</taxon>
        <taxon>Cellvibrionales</taxon>
        <taxon>Halieaceae</taxon>
        <taxon>Luminiphilus</taxon>
    </lineage>
</organism>